<evidence type="ECO:0000256" key="2">
    <source>
        <dbReference type="ARBA" id="ARBA00008000"/>
    </source>
</evidence>
<evidence type="ECO:0000256" key="5">
    <source>
        <dbReference type="ARBA" id="ARBA00023002"/>
    </source>
</evidence>
<gene>
    <name evidence="11 13 14" type="ORF">SRAE_X000124700</name>
</gene>
<feature type="domain" description="FAD-binding PCMH-type" evidence="10">
    <location>
        <begin position="52"/>
        <end position="233"/>
    </location>
</feature>
<evidence type="ECO:0000313" key="13">
    <source>
        <dbReference type="WBParaSite" id="SRAE_X000124700.1"/>
    </source>
</evidence>
<dbReference type="EMBL" id="LN609396">
    <property type="protein sequence ID" value="CEF59499.1"/>
    <property type="molecule type" value="Genomic_DNA"/>
</dbReference>
<dbReference type="InterPro" id="IPR004113">
    <property type="entry name" value="FAD-bd_oxidored_4_C"/>
</dbReference>
<dbReference type="SUPFAM" id="SSF55103">
    <property type="entry name" value="FAD-linked oxidases, C-terminal domain"/>
    <property type="match status" value="1"/>
</dbReference>
<evidence type="ECO:0000256" key="8">
    <source>
        <dbReference type="ARBA" id="ARBA00045410"/>
    </source>
</evidence>
<evidence type="ECO:0000256" key="3">
    <source>
        <dbReference type="ARBA" id="ARBA00022630"/>
    </source>
</evidence>
<dbReference type="WormBase" id="SRAE_X000124700">
    <property type="protein sequence ID" value="SRP05100"/>
    <property type="gene ID" value="WBGene00266813"/>
</dbReference>
<keyword evidence="3" id="KW-0285">Flavoprotein</keyword>
<dbReference type="GO" id="GO:0005739">
    <property type="term" value="C:mitochondrion"/>
    <property type="evidence" value="ECO:0007669"/>
    <property type="project" value="TreeGrafter"/>
</dbReference>
<dbReference type="InterPro" id="IPR016171">
    <property type="entry name" value="Vanillyl_alc_oxidase_C-sub2"/>
</dbReference>
<dbReference type="InterPro" id="IPR016164">
    <property type="entry name" value="FAD-linked_Oxase-like_C"/>
</dbReference>
<evidence type="ECO:0000256" key="6">
    <source>
        <dbReference type="ARBA" id="ARBA00039003"/>
    </source>
</evidence>
<dbReference type="FunFam" id="1.10.45.10:FF:000001">
    <property type="entry name" value="D-lactate dehydrogenase mitochondrial"/>
    <property type="match status" value="1"/>
</dbReference>
<evidence type="ECO:0000256" key="9">
    <source>
        <dbReference type="ARBA" id="ARBA00049267"/>
    </source>
</evidence>
<evidence type="ECO:0000259" key="10">
    <source>
        <dbReference type="PROSITE" id="PS51387"/>
    </source>
</evidence>
<reference evidence="12" key="2">
    <citation type="submission" date="2014-09" db="EMBL/GenBank/DDBJ databases">
        <authorList>
            <person name="Martin A.A."/>
        </authorList>
    </citation>
    <scope>NUCLEOTIDE SEQUENCE</scope>
    <source>
        <strain evidence="12">ED321</strain>
    </source>
</reference>
<dbReference type="Gene3D" id="1.10.45.10">
    <property type="entry name" value="Vanillyl-alcohol Oxidase, Chain A, domain 4"/>
    <property type="match status" value="1"/>
</dbReference>
<reference evidence="11" key="1">
    <citation type="submission" date="2014-09" db="EMBL/GenBank/DDBJ databases">
        <authorList>
            <person name="Aslett A.Martin."/>
        </authorList>
    </citation>
    <scope>NUCLEOTIDE SEQUENCE</scope>
    <source>
        <strain evidence="11">ED321 Heterogonic</strain>
    </source>
</reference>
<evidence type="ECO:0000313" key="12">
    <source>
        <dbReference type="Proteomes" id="UP000035682"/>
    </source>
</evidence>
<dbReference type="OrthoDB" id="5332616at2759"/>
<proteinExistence type="inferred from homology"/>
<keyword evidence="4" id="KW-0274">FAD</keyword>
<dbReference type="Gene3D" id="3.30.465.10">
    <property type="match status" value="1"/>
</dbReference>
<dbReference type="PANTHER" id="PTHR43716:SF1">
    <property type="entry name" value="D-2-HYDROXYGLUTARATE DEHYDROGENASE, MITOCHONDRIAL"/>
    <property type="match status" value="1"/>
</dbReference>
<keyword evidence="5" id="KW-0560">Oxidoreductase</keyword>
<dbReference type="GO" id="GO:0051990">
    <property type="term" value="F:(R)-2-hydroxyglutarate dehydrogenase activity"/>
    <property type="evidence" value="ECO:0007669"/>
    <property type="project" value="UniProtKB-EC"/>
</dbReference>
<dbReference type="InterPro" id="IPR016166">
    <property type="entry name" value="FAD-bd_PCMH"/>
</dbReference>
<reference evidence="13" key="3">
    <citation type="submission" date="2020-12" db="UniProtKB">
        <authorList>
            <consortium name="WormBaseParasite"/>
        </authorList>
    </citation>
    <scope>IDENTIFICATION</scope>
</reference>
<dbReference type="Gene3D" id="3.30.70.2190">
    <property type="match status" value="1"/>
</dbReference>
<dbReference type="Pfam" id="PF01565">
    <property type="entry name" value="FAD_binding_4"/>
    <property type="match status" value="1"/>
</dbReference>
<dbReference type="RefSeq" id="XP_024498710.1">
    <property type="nucleotide sequence ID" value="XM_024646796.1"/>
</dbReference>
<dbReference type="PANTHER" id="PTHR43716">
    <property type="entry name" value="D-2-HYDROXYGLUTARATE DEHYDROGENASE, MITOCHONDRIAL"/>
    <property type="match status" value="1"/>
</dbReference>
<dbReference type="CTD" id="36384307"/>
<accession>A0A090KQ41</accession>
<dbReference type="GeneID" id="36384307"/>
<dbReference type="AlphaFoldDB" id="A0A090KQ41"/>
<name>A0A090KQ41_STRRB</name>
<dbReference type="InterPro" id="IPR036318">
    <property type="entry name" value="FAD-bd_PCMH-like_sf"/>
</dbReference>
<comment type="cofactor">
    <cofactor evidence="1">
        <name>FAD</name>
        <dbReference type="ChEBI" id="CHEBI:57692"/>
    </cofactor>
</comment>
<dbReference type="InterPro" id="IPR051264">
    <property type="entry name" value="FAD-oxidored/transferase_4"/>
</dbReference>
<protein>
    <recommendedName>
        <fullName evidence="7">D-2-hydroxyglutarate dehydrogenase, mitochondrial</fullName>
        <ecNumber evidence="6">1.1.99.39</ecNumber>
    </recommendedName>
</protein>
<comment type="catalytic activity">
    <reaction evidence="9">
        <text>(R)-malate + A = oxaloacetate + AH2</text>
        <dbReference type="Rhea" id="RHEA:67460"/>
        <dbReference type="ChEBI" id="CHEBI:13193"/>
        <dbReference type="ChEBI" id="CHEBI:15588"/>
        <dbReference type="ChEBI" id="CHEBI:16452"/>
        <dbReference type="ChEBI" id="CHEBI:17499"/>
    </reaction>
    <physiologicalReaction direction="left-to-right" evidence="9">
        <dbReference type="Rhea" id="RHEA:67461"/>
    </physiologicalReaction>
</comment>
<sequence length="482" mass="54115">MLYKRNCHSLLNRKPFKKLTNNDVSYFKSIVGNSYVKEDDIESYNEDWMKWYKGNSKCVLFPNSLEEISDIVKYCYKENIAIVPQSGNTGLVGGSIPVFDEIILSLKRMRNNFSFDPSSGIVQCDAGFILEEINEKLMNHGYMMPIDLGAKGSCFIGGNVATCAGGIQLIKYGNIHANILGLDAIIADEKGSILRMGSSLRKDNTDLHLTHLFVGSEGHLGIIGNVKMLAVPCPKGISTSLLAMKTFDDCKKVLHLAKSQLCENLSSFEFLDHDILQCIKQFSNVPIPFEKIPQFALVIECSGSDEEICSKKMENFLSFCYDENLVDDGIVTNGFNESKGIWNIREGAPLSVGKEGYVYKYDMSLPIEHFYMLNNEIKNLLQKDKEKLGILRICSYGHLGDGNIHFNLISKQPTNDIYNIVHPYIYNWVVNHNGSISAEHGIGQLKRNYMSIGKDTTQTAISRSIKKLFDPKGILNPYKFVN</sequence>
<dbReference type="PROSITE" id="PS51387">
    <property type="entry name" value="FAD_PCMH"/>
    <property type="match status" value="1"/>
</dbReference>
<keyword evidence="12" id="KW-1185">Reference proteome</keyword>
<dbReference type="Proteomes" id="UP000035682">
    <property type="component" value="Unplaced"/>
</dbReference>
<dbReference type="Gene3D" id="3.30.43.10">
    <property type="entry name" value="Uridine Diphospho-n-acetylenolpyruvylglucosamine Reductase, domain 2"/>
    <property type="match status" value="1"/>
</dbReference>
<dbReference type="Gene3D" id="3.30.70.2740">
    <property type="match status" value="1"/>
</dbReference>
<comment type="function">
    <text evidence="8">Catalyzes the oxidation of D-2-hydroxyglutarate (D-2-HG) to alpha-ketoglutarate. Also catalyzes the oxidation of other D-2-hydroxyacids, such as D-malate (D-MAL) and D-lactate (D-LAC). Exhibits high activities towards D-2-HG and D-MAL but a very weak activity towards D-LAC.</text>
</comment>
<dbReference type="FunFam" id="3.30.70.2190:FF:000001">
    <property type="entry name" value="D-2-hydroxyglutarate dehydrogenase mitochondrial"/>
    <property type="match status" value="1"/>
</dbReference>
<evidence type="ECO:0000313" key="14">
    <source>
        <dbReference type="WormBase" id="SRAE_X000124700"/>
    </source>
</evidence>
<evidence type="ECO:0000256" key="1">
    <source>
        <dbReference type="ARBA" id="ARBA00001974"/>
    </source>
</evidence>
<dbReference type="GO" id="GO:0071949">
    <property type="term" value="F:FAD binding"/>
    <property type="evidence" value="ECO:0007669"/>
    <property type="project" value="InterPro"/>
</dbReference>
<dbReference type="InterPro" id="IPR016167">
    <property type="entry name" value="FAD-bd_PCMH_sub1"/>
</dbReference>
<dbReference type="InterPro" id="IPR006094">
    <property type="entry name" value="Oxid_FAD_bind_N"/>
</dbReference>
<dbReference type="Pfam" id="PF02913">
    <property type="entry name" value="FAD-oxidase_C"/>
    <property type="match status" value="1"/>
</dbReference>
<dbReference type="EC" id="1.1.99.39" evidence="6"/>
<evidence type="ECO:0000256" key="4">
    <source>
        <dbReference type="ARBA" id="ARBA00022827"/>
    </source>
</evidence>
<dbReference type="OMA" id="YNEDWMR"/>
<evidence type="ECO:0000256" key="7">
    <source>
        <dbReference type="ARBA" id="ARBA00039639"/>
    </source>
</evidence>
<dbReference type="SUPFAM" id="SSF56176">
    <property type="entry name" value="FAD-binding/transporter-associated domain-like"/>
    <property type="match status" value="1"/>
</dbReference>
<dbReference type="WBParaSite" id="SRAE_X000124700.1">
    <property type="protein sequence ID" value="SRAE_X000124700.1"/>
    <property type="gene ID" value="WBGene00266813"/>
</dbReference>
<evidence type="ECO:0000313" key="11">
    <source>
        <dbReference type="EMBL" id="CEF59499.1"/>
    </source>
</evidence>
<organism evidence="11">
    <name type="scientific">Strongyloides ratti</name>
    <name type="common">Parasitic roundworm</name>
    <dbReference type="NCBI Taxonomy" id="34506"/>
    <lineage>
        <taxon>Eukaryota</taxon>
        <taxon>Metazoa</taxon>
        <taxon>Ecdysozoa</taxon>
        <taxon>Nematoda</taxon>
        <taxon>Chromadorea</taxon>
        <taxon>Rhabditida</taxon>
        <taxon>Tylenchina</taxon>
        <taxon>Panagrolaimomorpha</taxon>
        <taxon>Strongyloidoidea</taxon>
        <taxon>Strongyloididae</taxon>
        <taxon>Strongyloides</taxon>
    </lineage>
</organism>
<dbReference type="InterPro" id="IPR016169">
    <property type="entry name" value="FAD-bd_PCMH_sub2"/>
</dbReference>
<dbReference type="FunFam" id="3.30.43.10:FF:000011">
    <property type="entry name" value="D-lactate dehydrogenase (Cytochrome)"/>
    <property type="match status" value="1"/>
</dbReference>
<comment type="similarity">
    <text evidence="2">Belongs to the FAD-binding oxidoreductase/transferase type 4 family.</text>
</comment>